<dbReference type="KEGG" id="rarg:115747366"/>
<feature type="region of interest" description="Disordered" evidence="8">
    <location>
        <begin position="566"/>
        <end position="645"/>
    </location>
</feature>
<feature type="compositionally biased region" description="Basic and acidic residues" evidence="8">
    <location>
        <begin position="730"/>
        <end position="748"/>
    </location>
</feature>
<evidence type="ECO:0000259" key="9">
    <source>
        <dbReference type="PROSITE" id="PS50102"/>
    </source>
</evidence>
<comment type="subcellular location">
    <subcellularLocation>
        <location evidence="1">Nucleus</location>
    </subcellularLocation>
</comment>
<dbReference type="Gene3D" id="3.30.70.330">
    <property type="match status" value="1"/>
</dbReference>
<dbReference type="GO" id="GO:0008380">
    <property type="term" value="P:RNA splicing"/>
    <property type="evidence" value="ECO:0007669"/>
    <property type="project" value="UniProtKB-KW"/>
</dbReference>
<feature type="region of interest" description="Disordered" evidence="8">
    <location>
        <begin position="730"/>
        <end position="822"/>
    </location>
</feature>
<dbReference type="Pfam" id="PF05843">
    <property type="entry name" value="Suf"/>
    <property type="match status" value="1"/>
</dbReference>
<feature type="compositionally biased region" description="Acidic residues" evidence="8">
    <location>
        <begin position="30"/>
        <end position="39"/>
    </location>
</feature>
<accession>A0A8B8PX47</accession>
<feature type="compositionally biased region" description="Basic and acidic residues" evidence="8">
    <location>
        <begin position="619"/>
        <end position="645"/>
    </location>
</feature>
<feature type="compositionally biased region" description="Polar residues" evidence="8">
    <location>
        <begin position="749"/>
        <end position="767"/>
    </location>
</feature>
<feature type="compositionally biased region" description="Basic and acidic residues" evidence="8">
    <location>
        <begin position="797"/>
        <end position="816"/>
    </location>
</feature>
<evidence type="ECO:0000256" key="3">
    <source>
        <dbReference type="ARBA" id="ARBA00022737"/>
    </source>
</evidence>
<dbReference type="AlphaFoldDB" id="A0A8B8PX47"/>
<keyword evidence="2" id="KW-0507">mRNA processing</keyword>
<dbReference type="PANTHER" id="PTHR17204">
    <property type="entry name" value="PRE-MRNA PROCESSING PROTEIN PRP39-RELATED"/>
    <property type="match status" value="1"/>
</dbReference>
<feature type="domain" description="RRM" evidence="9">
    <location>
        <begin position="655"/>
        <end position="732"/>
    </location>
</feature>
<dbReference type="SUPFAM" id="SSF48452">
    <property type="entry name" value="TPR-like"/>
    <property type="match status" value="1"/>
</dbReference>
<dbReference type="InterPro" id="IPR035979">
    <property type="entry name" value="RBD_domain_sf"/>
</dbReference>
<evidence type="ECO:0000256" key="6">
    <source>
        <dbReference type="ARBA" id="ARBA00023242"/>
    </source>
</evidence>
<dbReference type="PANTHER" id="PTHR17204:SF25">
    <property type="entry name" value="RRM DOMAIN-CONTAINING PROTEIN"/>
    <property type="match status" value="1"/>
</dbReference>
<keyword evidence="6" id="KW-0539">Nucleus</keyword>
<dbReference type="Pfam" id="PF00076">
    <property type="entry name" value="RRM_1"/>
    <property type="match status" value="1"/>
</dbReference>
<keyword evidence="5" id="KW-0508">mRNA splicing</keyword>
<name>A0A8B8PX47_9MYRT</name>
<dbReference type="PROSITE" id="PS50102">
    <property type="entry name" value="RRM"/>
    <property type="match status" value="1"/>
</dbReference>
<dbReference type="InterPro" id="IPR012677">
    <property type="entry name" value="Nucleotide-bd_a/b_plait_sf"/>
</dbReference>
<dbReference type="InterPro" id="IPR008847">
    <property type="entry name" value="Suf"/>
</dbReference>
<dbReference type="InterPro" id="IPR011990">
    <property type="entry name" value="TPR-like_helical_dom_sf"/>
</dbReference>
<evidence type="ECO:0000256" key="2">
    <source>
        <dbReference type="ARBA" id="ARBA00022664"/>
    </source>
</evidence>
<dbReference type="SMART" id="SM00360">
    <property type="entry name" value="RRM"/>
    <property type="match status" value="1"/>
</dbReference>
<evidence type="ECO:0000256" key="7">
    <source>
        <dbReference type="PROSITE-ProRule" id="PRU00176"/>
    </source>
</evidence>
<dbReference type="InterPro" id="IPR008669">
    <property type="entry name" value="LSM_interact"/>
</dbReference>
<protein>
    <submittedName>
        <fullName evidence="11">Squamous cell carcinoma antigen recognized by T-cells 3 isoform X1</fullName>
    </submittedName>
</protein>
<dbReference type="Gene3D" id="1.25.40.10">
    <property type="entry name" value="Tetratricopeptide repeat domain"/>
    <property type="match status" value="2"/>
</dbReference>
<keyword evidence="3" id="KW-0677">Repeat</keyword>
<gene>
    <name evidence="11" type="primary">LOC115747366</name>
</gene>
<proteinExistence type="predicted"/>
<keyword evidence="10" id="KW-1185">Reference proteome</keyword>
<dbReference type="GO" id="GO:0005634">
    <property type="term" value="C:nucleus"/>
    <property type="evidence" value="ECO:0007669"/>
    <property type="project" value="UniProtKB-SubCell"/>
</dbReference>
<reference evidence="11" key="1">
    <citation type="submission" date="2025-08" db="UniProtKB">
        <authorList>
            <consortium name="RefSeq"/>
        </authorList>
    </citation>
    <scope>IDENTIFICATION</scope>
    <source>
        <tissue evidence="11">Leaf</tissue>
    </source>
</reference>
<dbReference type="Pfam" id="PF05391">
    <property type="entry name" value="Lsm_interact"/>
    <property type="match status" value="1"/>
</dbReference>
<organism evidence="10 11">
    <name type="scientific">Rhodamnia argentea</name>
    <dbReference type="NCBI Taxonomy" id="178133"/>
    <lineage>
        <taxon>Eukaryota</taxon>
        <taxon>Viridiplantae</taxon>
        <taxon>Streptophyta</taxon>
        <taxon>Embryophyta</taxon>
        <taxon>Tracheophyta</taxon>
        <taxon>Spermatophyta</taxon>
        <taxon>Magnoliopsida</taxon>
        <taxon>eudicotyledons</taxon>
        <taxon>Gunneridae</taxon>
        <taxon>Pentapetalae</taxon>
        <taxon>rosids</taxon>
        <taxon>malvids</taxon>
        <taxon>Myrtales</taxon>
        <taxon>Myrtaceae</taxon>
        <taxon>Myrtoideae</taxon>
        <taxon>Myrteae</taxon>
        <taxon>Australasian group</taxon>
        <taxon>Rhodamnia</taxon>
    </lineage>
</organism>
<feature type="compositionally biased region" description="Pro residues" evidence="8">
    <location>
        <begin position="10"/>
        <end position="20"/>
    </location>
</feature>
<evidence type="ECO:0000256" key="8">
    <source>
        <dbReference type="SAM" id="MobiDB-lite"/>
    </source>
</evidence>
<sequence>MADEAQDPAMPSPPNEPPLDVPADSSPPDSDSDSDSDSEAQDKLQIEALESELYSNPSNYDAHLQYIRLVRKTGDLNKLRQARDAMSALFPLTPVMWQEWARDEASLMVETDGYAVIEKLYDRGVSDYLSVPLWYDYIKFVQENDPSVCECSPVGVSKARNLFERALTAAGLHVTEGKKIWEAYREFEQAIYQTIDASDDATKDKQVQRIRNIFHRQLSIPLVDMESTLGAYKAWEAEQGTSQDVESCDVGKSFPHVATAYEKALDMYNARVNFEQQISRQDLSDTERLQQYMIYLKFEHSVGDPARIQVLYERAITDFPISSDLWLDYTRYMDKTLKAGDVVKDVHSRATKNCPWLGELWARYLLCLERGHSSESEICSVFEKSLHCTFSTFEEYLDLFLARVDGLRRRISFAGGLEVSSDYQHIRETFQRASDYLAPHLKNTDGLVRLYAYWARLESKLAKDIVSARGVWESLLKISGSMLEAWQSYIAMEIELGHIREARSIYKRCYSKRFPGPGSEEVCNSWLRFEREYGTLEDFDHALQKVMPRLEELQLFTLQQESRTADQKDINIRKNDREKRKSGADITDEESPAKRRKDALQITKKSYMKDKGQVQNAAELRKSGDKKTKIGDGMDQEEIKGSASDTKSKAYTDQCTAFISNLDLKANNHHIREFFSDVSGVGEIRILRDKFTGKSRGLAYVDFIDDAHLAAAVAKNKLMLLGKKLSIARSDPRKGRKESMGHSDHAESVSRSTSRGSTASQKSNYSTSKERVEQVQLTGKNTFARPRSLKPLGWDANKPRTNEAEDEKPKSNDEFRQLFLKK</sequence>
<dbReference type="SUPFAM" id="SSF54928">
    <property type="entry name" value="RNA-binding domain, RBD"/>
    <property type="match status" value="1"/>
</dbReference>
<dbReference type="GO" id="GO:0003723">
    <property type="term" value="F:RNA binding"/>
    <property type="evidence" value="ECO:0007669"/>
    <property type="project" value="UniProtKB-UniRule"/>
</dbReference>
<evidence type="ECO:0000313" key="10">
    <source>
        <dbReference type="Proteomes" id="UP000827889"/>
    </source>
</evidence>
<dbReference type="GeneID" id="115747366"/>
<evidence type="ECO:0000313" key="11">
    <source>
        <dbReference type="RefSeq" id="XP_030539364.2"/>
    </source>
</evidence>
<evidence type="ECO:0000256" key="1">
    <source>
        <dbReference type="ARBA" id="ARBA00004123"/>
    </source>
</evidence>
<dbReference type="InterPro" id="IPR003107">
    <property type="entry name" value="HAT"/>
</dbReference>
<evidence type="ECO:0000256" key="5">
    <source>
        <dbReference type="ARBA" id="ARBA00023187"/>
    </source>
</evidence>
<dbReference type="RefSeq" id="XP_030539364.2">
    <property type="nucleotide sequence ID" value="XM_030683504.2"/>
</dbReference>
<dbReference type="Proteomes" id="UP000827889">
    <property type="component" value="Chromosome 11"/>
</dbReference>
<keyword evidence="4 7" id="KW-0694">RNA-binding</keyword>
<evidence type="ECO:0000256" key="4">
    <source>
        <dbReference type="ARBA" id="ARBA00022884"/>
    </source>
</evidence>
<dbReference type="InterPro" id="IPR000504">
    <property type="entry name" value="RRM_dom"/>
</dbReference>
<dbReference type="SMART" id="SM00386">
    <property type="entry name" value="HAT"/>
    <property type="match status" value="8"/>
</dbReference>
<feature type="compositionally biased region" description="Basic and acidic residues" evidence="8">
    <location>
        <begin position="566"/>
        <end position="583"/>
    </location>
</feature>
<dbReference type="GO" id="GO:0006397">
    <property type="term" value="P:mRNA processing"/>
    <property type="evidence" value="ECO:0007669"/>
    <property type="project" value="UniProtKB-KW"/>
</dbReference>
<feature type="region of interest" description="Disordered" evidence="8">
    <location>
        <begin position="1"/>
        <end position="41"/>
    </location>
</feature>